<evidence type="ECO:0008006" key="8">
    <source>
        <dbReference type="Google" id="ProtNLM"/>
    </source>
</evidence>
<dbReference type="GO" id="GO:0015648">
    <property type="term" value="F:lipid-linked peptidoglycan transporter activity"/>
    <property type="evidence" value="ECO:0007669"/>
    <property type="project" value="TreeGrafter"/>
</dbReference>
<dbReference type="PROSITE" id="PS00428">
    <property type="entry name" value="FTSW_RODA_SPOVE"/>
    <property type="match status" value="1"/>
</dbReference>
<gene>
    <name evidence="7" type="ORF">S01H1_41850</name>
</gene>
<comment type="subcellular location">
    <subcellularLocation>
        <location evidence="1">Membrane</location>
        <topology evidence="1">Multi-pass membrane protein</topology>
    </subcellularLocation>
</comment>
<dbReference type="EMBL" id="BARS01026567">
    <property type="protein sequence ID" value="GAG02038.1"/>
    <property type="molecule type" value="Genomic_DNA"/>
</dbReference>
<feature type="transmembrane region" description="Helical" evidence="6">
    <location>
        <begin position="171"/>
        <end position="189"/>
    </location>
</feature>
<dbReference type="GO" id="GO:0008360">
    <property type="term" value="P:regulation of cell shape"/>
    <property type="evidence" value="ECO:0007669"/>
    <property type="project" value="UniProtKB-KW"/>
</dbReference>
<evidence type="ECO:0000256" key="4">
    <source>
        <dbReference type="ARBA" id="ARBA00022989"/>
    </source>
</evidence>
<keyword evidence="2 6" id="KW-0812">Transmembrane</keyword>
<evidence type="ECO:0000256" key="5">
    <source>
        <dbReference type="ARBA" id="ARBA00023136"/>
    </source>
</evidence>
<proteinExistence type="predicted"/>
<protein>
    <recommendedName>
        <fullName evidence="8">Rod shape-determining protein RodA</fullName>
    </recommendedName>
</protein>
<evidence type="ECO:0000256" key="2">
    <source>
        <dbReference type="ARBA" id="ARBA00022692"/>
    </source>
</evidence>
<evidence type="ECO:0000256" key="6">
    <source>
        <dbReference type="SAM" id="Phobius"/>
    </source>
</evidence>
<dbReference type="GO" id="GO:0051301">
    <property type="term" value="P:cell division"/>
    <property type="evidence" value="ECO:0007669"/>
    <property type="project" value="InterPro"/>
</dbReference>
<reference evidence="7" key="1">
    <citation type="journal article" date="2014" name="Front. Microbiol.">
        <title>High frequency of phylogenetically diverse reductive dehalogenase-homologous genes in deep subseafloor sedimentary metagenomes.</title>
        <authorList>
            <person name="Kawai M."/>
            <person name="Futagami T."/>
            <person name="Toyoda A."/>
            <person name="Takaki Y."/>
            <person name="Nishi S."/>
            <person name="Hori S."/>
            <person name="Arai W."/>
            <person name="Tsubouchi T."/>
            <person name="Morono Y."/>
            <person name="Uchiyama I."/>
            <person name="Ito T."/>
            <person name="Fujiyama A."/>
            <person name="Inagaki F."/>
            <person name="Takami H."/>
        </authorList>
    </citation>
    <scope>NUCLEOTIDE SEQUENCE</scope>
    <source>
        <strain evidence="7">Expedition CK06-06</strain>
    </source>
</reference>
<keyword evidence="4 6" id="KW-1133">Transmembrane helix</keyword>
<keyword evidence="5 6" id="KW-0472">Membrane</keyword>
<accession>X0UP23</accession>
<name>X0UP23_9ZZZZ</name>
<comment type="caution">
    <text evidence="7">The sequence shown here is derived from an EMBL/GenBank/DDBJ whole genome shotgun (WGS) entry which is preliminary data.</text>
</comment>
<dbReference type="AlphaFoldDB" id="X0UP23"/>
<sequence>PLLWYFMKDYQRTRISSVLLQNNWVRQKAEVNRKFAEILVGSGRKFSTFEKQWESDWGYHLIRSKFAVASGGSTGYGFRQGPFIKYDFLPARHNDFIFATIAQQWGFVGSVIVLGLYVIIIGCGLEIAGHNIDPFGRLLAVGIVAMFTVEVIINVGMTVGLMPITGLTLPLVSYGGSSLLVSIASIGLLNNVGRRRLFTVAPKSFE</sequence>
<dbReference type="Pfam" id="PF01098">
    <property type="entry name" value="FTSW_RODA_SPOVE"/>
    <property type="match status" value="1"/>
</dbReference>
<keyword evidence="3" id="KW-0133">Cell shape</keyword>
<dbReference type="GO" id="GO:0032153">
    <property type="term" value="C:cell division site"/>
    <property type="evidence" value="ECO:0007669"/>
    <property type="project" value="TreeGrafter"/>
</dbReference>
<feature type="transmembrane region" description="Helical" evidence="6">
    <location>
        <begin position="105"/>
        <end position="127"/>
    </location>
</feature>
<dbReference type="PANTHER" id="PTHR30474">
    <property type="entry name" value="CELL CYCLE PROTEIN"/>
    <property type="match status" value="1"/>
</dbReference>
<evidence type="ECO:0000313" key="7">
    <source>
        <dbReference type="EMBL" id="GAG02038.1"/>
    </source>
</evidence>
<evidence type="ECO:0000256" key="1">
    <source>
        <dbReference type="ARBA" id="ARBA00004141"/>
    </source>
</evidence>
<dbReference type="GO" id="GO:0005886">
    <property type="term" value="C:plasma membrane"/>
    <property type="evidence" value="ECO:0007669"/>
    <property type="project" value="TreeGrafter"/>
</dbReference>
<feature type="transmembrane region" description="Helical" evidence="6">
    <location>
        <begin position="139"/>
        <end position="165"/>
    </location>
</feature>
<organism evidence="7">
    <name type="scientific">marine sediment metagenome</name>
    <dbReference type="NCBI Taxonomy" id="412755"/>
    <lineage>
        <taxon>unclassified sequences</taxon>
        <taxon>metagenomes</taxon>
        <taxon>ecological metagenomes</taxon>
    </lineage>
</organism>
<dbReference type="InterPro" id="IPR018365">
    <property type="entry name" value="Cell_cycle_FtsW-rel_CS"/>
</dbReference>
<feature type="non-terminal residue" evidence="7">
    <location>
        <position position="1"/>
    </location>
</feature>
<dbReference type="InterPro" id="IPR001182">
    <property type="entry name" value="FtsW/RodA"/>
</dbReference>
<evidence type="ECO:0000256" key="3">
    <source>
        <dbReference type="ARBA" id="ARBA00022960"/>
    </source>
</evidence>